<keyword evidence="6" id="KW-1185">Reference proteome</keyword>
<evidence type="ECO:0000256" key="2">
    <source>
        <dbReference type="ARBA" id="ARBA00022759"/>
    </source>
</evidence>
<organism evidence="5 6">
    <name type="scientific">Candidatus Seongchinamella marina</name>
    <dbReference type="NCBI Taxonomy" id="2518990"/>
    <lineage>
        <taxon>Bacteria</taxon>
        <taxon>Pseudomonadati</taxon>
        <taxon>Pseudomonadota</taxon>
        <taxon>Gammaproteobacteria</taxon>
        <taxon>Cellvibrionales</taxon>
        <taxon>Halieaceae</taxon>
        <taxon>Seongchinamella</taxon>
    </lineage>
</organism>
<proteinExistence type="predicted"/>
<dbReference type="PANTHER" id="PTHR12302">
    <property type="entry name" value="EBNA2 BINDING PROTEIN P100"/>
    <property type="match status" value="1"/>
</dbReference>
<evidence type="ECO:0000313" key="6">
    <source>
        <dbReference type="Proteomes" id="UP001143307"/>
    </source>
</evidence>
<dbReference type="SMART" id="SM00318">
    <property type="entry name" value="SNc"/>
    <property type="match status" value="1"/>
</dbReference>
<dbReference type="Gene3D" id="2.40.50.90">
    <property type="match status" value="1"/>
</dbReference>
<keyword evidence="2" id="KW-0255">Endonuclease</keyword>
<reference evidence="5" key="1">
    <citation type="submission" date="2019-02" db="EMBL/GenBank/DDBJ databases">
        <authorList>
            <person name="Li S.-H."/>
        </authorList>
    </citation>
    <scope>NUCLEOTIDE SEQUENCE</scope>
    <source>
        <strain evidence="5">IMCC8485</strain>
    </source>
</reference>
<feature type="domain" description="TNase-like" evidence="4">
    <location>
        <begin position="110"/>
        <end position="231"/>
    </location>
</feature>
<protein>
    <recommendedName>
        <fullName evidence="4">TNase-like domain-containing protein</fullName>
    </recommendedName>
</protein>
<dbReference type="PROSITE" id="PS01123">
    <property type="entry name" value="TNASE_1"/>
    <property type="match status" value="1"/>
</dbReference>
<dbReference type="Pfam" id="PF00565">
    <property type="entry name" value="SNase"/>
    <property type="match status" value="1"/>
</dbReference>
<name>A0ABT3SR05_9GAMM</name>
<gene>
    <name evidence="5" type="ORF">EYC87_02260</name>
</gene>
<evidence type="ECO:0000256" key="1">
    <source>
        <dbReference type="ARBA" id="ARBA00022722"/>
    </source>
</evidence>
<dbReference type="EMBL" id="SHNP01000001">
    <property type="protein sequence ID" value="MCX2972412.1"/>
    <property type="molecule type" value="Genomic_DNA"/>
</dbReference>
<dbReference type="PROSITE" id="PS50830">
    <property type="entry name" value="TNASE_3"/>
    <property type="match status" value="1"/>
</dbReference>
<keyword evidence="1" id="KW-0540">Nuclease</keyword>
<dbReference type="InterPro" id="IPR002071">
    <property type="entry name" value="Thermonucl_AS"/>
</dbReference>
<comment type="caution">
    <text evidence="5">The sequence shown here is derived from an EMBL/GenBank/DDBJ whole genome shotgun (WGS) entry which is preliminary data.</text>
</comment>
<evidence type="ECO:0000259" key="4">
    <source>
        <dbReference type="PROSITE" id="PS50830"/>
    </source>
</evidence>
<evidence type="ECO:0000256" key="3">
    <source>
        <dbReference type="ARBA" id="ARBA00022801"/>
    </source>
</evidence>
<sequence length="245" mass="27733">MRLNKHFPSCQLLDQTEAKELPKEGQTIKKSKSKVQTPRVLSPRNIVILAVVFSIYQYATTGKVSWVETAYKSIENRVTGYATRPEAGWRKAADKIEDLGAAREATPTDFEITGKVVRVADGDTLHVFGDGVKTKIRLYGIDAPERDQAYYSQAKDALAGMTAGQTVGVAVVEQDQYGRTVGTIYLDGKNINRAMVQRGYAWWYRRYAKYNRPLQEAEKYAQAQKLGLWSDPDPIPPWQWRRGRN</sequence>
<dbReference type="PANTHER" id="PTHR12302:SF3">
    <property type="entry name" value="SERINE_THREONINE-PROTEIN KINASE 31"/>
    <property type="match status" value="1"/>
</dbReference>
<evidence type="ECO:0000313" key="5">
    <source>
        <dbReference type="EMBL" id="MCX2972412.1"/>
    </source>
</evidence>
<keyword evidence="3" id="KW-0378">Hydrolase</keyword>
<accession>A0ABT3SR05</accession>
<dbReference type="InterPro" id="IPR035437">
    <property type="entry name" value="SNase_OB-fold_sf"/>
</dbReference>
<dbReference type="Proteomes" id="UP001143307">
    <property type="component" value="Unassembled WGS sequence"/>
</dbReference>
<dbReference type="InterPro" id="IPR016071">
    <property type="entry name" value="Staphylococal_nuclease_OB-fold"/>
</dbReference>
<dbReference type="SUPFAM" id="SSF50199">
    <property type="entry name" value="Staphylococcal nuclease"/>
    <property type="match status" value="1"/>
</dbReference>